<evidence type="ECO:0000256" key="1">
    <source>
        <dbReference type="ARBA" id="ARBA00004123"/>
    </source>
</evidence>
<dbReference type="InterPro" id="IPR045180">
    <property type="entry name" value="La_dom_prot"/>
</dbReference>
<dbReference type="OrthoDB" id="439993at2759"/>
<gene>
    <name evidence="9" type="ORF">IE81DRAFT_321716</name>
</gene>
<evidence type="ECO:0000256" key="4">
    <source>
        <dbReference type="PROSITE-ProRule" id="PRU00332"/>
    </source>
</evidence>
<name>A0A316W2G2_9BASI</name>
<protein>
    <recommendedName>
        <fullName evidence="11">La-domain-containing protein</fullName>
    </recommendedName>
</protein>
<dbReference type="GO" id="GO:0006396">
    <property type="term" value="P:RNA processing"/>
    <property type="evidence" value="ECO:0007669"/>
    <property type="project" value="InterPro"/>
</dbReference>
<keyword evidence="3" id="KW-0539">Nucleus</keyword>
<feature type="region of interest" description="Disordered" evidence="5">
    <location>
        <begin position="431"/>
        <end position="521"/>
    </location>
</feature>
<evidence type="ECO:0000259" key="8">
    <source>
        <dbReference type="PROSITE" id="PS51939"/>
    </source>
</evidence>
<dbReference type="InterPro" id="IPR000504">
    <property type="entry name" value="RRM_dom"/>
</dbReference>
<dbReference type="InterPro" id="IPR035979">
    <property type="entry name" value="RBD_domain_sf"/>
</dbReference>
<feature type="region of interest" description="Disordered" evidence="5">
    <location>
        <begin position="282"/>
        <end position="328"/>
    </location>
</feature>
<dbReference type="InterPro" id="IPR006630">
    <property type="entry name" value="La_HTH"/>
</dbReference>
<dbReference type="STRING" id="1522189.A0A316W2G2"/>
<evidence type="ECO:0000256" key="2">
    <source>
        <dbReference type="ARBA" id="ARBA00022884"/>
    </source>
</evidence>
<keyword evidence="10" id="KW-1185">Reference proteome</keyword>
<proteinExistence type="predicted"/>
<accession>A0A316W2G2</accession>
<dbReference type="GO" id="GO:0003729">
    <property type="term" value="F:mRNA binding"/>
    <property type="evidence" value="ECO:0007669"/>
    <property type="project" value="TreeGrafter"/>
</dbReference>
<evidence type="ECO:0008006" key="11">
    <source>
        <dbReference type="Google" id="ProtNLM"/>
    </source>
</evidence>
<dbReference type="Gene3D" id="1.10.10.10">
    <property type="entry name" value="Winged helix-like DNA-binding domain superfamily/Winged helix DNA-binding domain"/>
    <property type="match status" value="1"/>
</dbReference>
<evidence type="ECO:0000256" key="5">
    <source>
        <dbReference type="SAM" id="MobiDB-lite"/>
    </source>
</evidence>
<dbReference type="SMART" id="SM00715">
    <property type="entry name" value="LA"/>
    <property type="match status" value="1"/>
</dbReference>
<evidence type="ECO:0000259" key="7">
    <source>
        <dbReference type="PROSITE" id="PS50961"/>
    </source>
</evidence>
<dbReference type="SUPFAM" id="SSF54928">
    <property type="entry name" value="RNA-binding domain, RBD"/>
    <property type="match status" value="1"/>
</dbReference>
<dbReference type="InterPro" id="IPR014886">
    <property type="entry name" value="La_xRRM"/>
</dbReference>
<dbReference type="SUPFAM" id="SSF46785">
    <property type="entry name" value="Winged helix' DNA-binding domain"/>
    <property type="match status" value="1"/>
</dbReference>
<dbReference type="InParanoid" id="A0A316W2G2"/>
<dbReference type="PROSITE" id="PS50961">
    <property type="entry name" value="HTH_LA"/>
    <property type="match status" value="1"/>
</dbReference>
<dbReference type="Gene3D" id="3.30.70.330">
    <property type="match status" value="2"/>
</dbReference>
<reference evidence="9 10" key="1">
    <citation type="journal article" date="2018" name="Mol. Biol. Evol.">
        <title>Broad Genomic Sampling Reveals a Smut Pathogenic Ancestry of the Fungal Clade Ustilaginomycotina.</title>
        <authorList>
            <person name="Kijpornyongpan T."/>
            <person name="Mondo S.J."/>
            <person name="Barry K."/>
            <person name="Sandor L."/>
            <person name="Lee J."/>
            <person name="Lipzen A."/>
            <person name="Pangilinan J."/>
            <person name="LaButti K."/>
            <person name="Hainaut M."/>
            <person name="Henrissat B."/>
            <person name="Grigoriev I.V."/>
            <person name="Spatafora J.W."/>
            <person name="Aime M.C."/>
        </authorList>
    </citation>
    <scope>NUCLEOTIDE SEQUENCE [LARGE SCALE GENOMIC DNA]</scope>
    <source>
        <strain evidence="9 10">MCA 4658</strain>
    </source>
</reference>
<feature type="compositionally biased region" description="Basic and acidic residues" evidence="5">
    <location>
        <begin position="485"/>
        <end position="506"/>
    </location>
</feature>
<dbReference type="GO" id="GO:0005634">
    <property type="term" value="C:nucleus"/>
    <property type="evidence" value="ECO:0007669"/>
    <property type="project" value="UniProtKB-SubCell"/>
</dbReference>
<dbReference type="InterPro" id="IPR012677">
    <property type="entry name" value="Nucleotide-bd_a/b_plait_sf"/>
</dbReference>
<organism evidence="9 10">
    <name type="scientific">Ceraceosorus guamensis</name>
    <dbReference type="NCBI Taxonomy" id="1522189"/>
    <lineage>
        <taxon>Eukaryota</taxon>
        <taxon>Fungi</taxon>
        <taxon>Dikarya</taxon>
        <taxon>Basidiomycota</taxon>
        <taxon>Ustilaginomycotina</taxon>
        <taxon>Exobasidiomycetes</taxon>
        <taxon>Ceraceosorales</taxon>
        <taxon>Ceraceosoraceae</taxon>
        <taxon>Ceraceosorus</taxon>
    </lineage>
</organism>
<dbReference type="Pfam" id="PF05383">
    <property type="entry name" value="La"/>
    <property type="match status" value="1"/>
</dbReference>
<feature type="domain" description="RRM" evidence="6">
    <location>
        <begin position="151"/>
        <end position="237"/>
    </location>
</feature>
<dbReference type="PANTHER" id="PTHR22792">
    <property type="entry name" value="LUPUS LA PROTEIN-RELATED"/>
    <property type="match status" value="1"/>
</dbReference>
<sequence>MTDQDVPKTETPVETTAEGSTAPAAPAVDPQTAAAAAGVPDALDPSAIEKHVALSEVARQISFYFGDANYPFDRFLFMLSRKSPEGWVPISIIASFKRMKPMRSLLTDEEIAASVEEAMQLQEDPLVEVDESKTKIRRKRELVPKKDAFARSAYVKGFGEETGELQKDLEAFFAEYGDIAQVRLRRDKGRGFKGSVFVEFNNFKELQQFVQLGQKADDDDERPKWEGHPLQIMTKEAYCDMKMEEKGIDKTKSSVYRGKESKETGPVRFNAFREMEREAAGLPAWHDTDSQQSGAAPKPNRKPDRSEPLELEFNGKTLTTRADGTVDPDEVAFPEQSVLAFEGAGEGGHWRDLKETLLTILPTSFVEFPEGAVKGAVGFTTPVAEDKFKEIIDRAILVGGQPVTWSRVADQDAKKFYIDRANFRAKWLLDARSNPTNGHGRGGKSGRGARGGRGGGGGGRGGRGGRGSGRGGGRGGRGGQSFSRSSDRKRENGDQGDSDRPNKRQATDAPPVIGSAVKREE</sequence>
<feature type="domain" description="HTH La-type RNA-binding" evidence="7">
    <location>
        <begin position="47"/>
        <end position="147"/>
    </location>
</feature>
<dbReference type="Proteomes" id="UP000245783">
    <property type="component" value="Unassembled WGS sequence"/>
</dbReference>
<evidence type="ECO:0000313" key="9">
    <source>
        <dbReference type="EMBL" id="PWN44056.1"/>
    </source>
</evidence>
<dbReference type="InterPro" id="IPR036390">
    <property type="entry name" value="WH_DNA-bd_sf"/>
</dbReference>
<dbReference type="SMART" id="SM00360">
    <property type="entry name" value="RRM"/>
    <property type="match status" value="1"/>
</dbReference>
<feature type="compositionally biased region" description="Gly residues" evidence="5">
    <location>
        <begin position="439"/>
        <end position="479"/>
    </location>
</feature>
<dbReference type="EMBL" id="KZ819364">
    <property type="protein sequence ID" value="PWN44056.1"/>
    <property type="molecule type" value="Genomic_DNA"/>
</dbReference>
<keyword evidence="2 4" id="KW-0694">RNA-binding</keyword>
<dbReference type="CDD" id="cd12291">
    <property type="entry name" value="RRM1_La"/>
    <property type="match status" value="1"/>
</dbReference>
<dbReference type="AlphaFoldDB" id="A0A316W2G2"/>
<dbReference type="Pfam" id="PF00076">
    <property type="entry name" value="RRM_1"/>
    <property type="match status" value="1"/>
</dbReference>
<dbReference type="PROSITE" id="PS50102">
    <property type="entry name" value="RRM"/>
    <property type="match status" value="1"/>
</dbReference>
<dbReference type="PRINTS" id="PR00302">
    <property type="entry name" value="LUPUSLA"/>
</dbReference>
<evidence type="ECO:0000256" key="3">
    <source>
        <dbReference type="ARBA" id="ARBA00023242"/>
    </source>
</evidence>
<dbReference type="InterPro" id="IPR036388">
    <property type="entry name" value="WH-like_DNA-bd_sf"/>
</dbReference>
<comment type="subcellular location">
    <subcellularLocation>
        <location evidence="1">Nucleus</location>
    </subcellularLocation>
</comment>
<evidence type="ECO:0000259" key="6">
    <source>
        <dbReference type="PROSITE" id="PS50102"/>
    </source>
</evidence>
<dbReference type="PROSITE" id="PS51939">
    <property type="entry name" value="XRRM"/>
    <property type="match status" value="1"/>
</dbReference>
<feature type="compositionally biased region" description="Low complexity" evidence="5">
    <location>
        <begin position="21"/>
        <end position="38"/>
    </location>
</feature>
<evidence type="ECO:0000313" key="10">
    <source>
        <dbReference type="Proteomes" id="UP000245783"/>
    </source>
</evidence>
<dbReference type="RefSeq" id="XP_025371216.1">
    <property type="nucleotide sequence ID" value="XM_025513429.1"/>
</dbReference>
<dbReference type="InterPro" id="IPR002344">
    <property type="entry name" value="Lupus_La"/>
</dbReference>
<dbReference type="PANTHER" id="PTHR22792:SF140">
    <property type="entry name" value="ACHILLES, ISOFORM A"/>
    <property type="match status" value="1"/>
</dbReference>
<dbReference type="GeneID" id="37035299"/>
<feature type="domain" description="XRRM" evidence="8">
    <location>
        <begin position="332"/>
        <end position="474"/>
    </location>
</feature>
<dbReference type="GO" id="GO:1990904">
    <property type="term" value="C:ribonucleoprotein complex"/>
    <property type="evidence" value="ECO:0007669"/>
    <property type="project" value="UniProtKB-UniRule"/>
</dbReference>
<feature type="region of interest" description="Disordered" evidence="5">
    <location>
        <begin position="1"/>
        <end position="38"/>
    </location>
</feature>